<sequence length="279" mass="32425">MEALENYQTEEQIEEQDYKAPKFEELVARFREKVKSIPEDCQGAIMFWLAAKKVQEARIRVENQLRQTLKVGIKVFWGDSDIPDSIKEIMLEAKMITEIEVKGKKEKVNRLEALRKQEDGLIRACEREFKKSRWYNEVAVPAAEGVGLGPALAGSLLWTIGDAKRFSSFGRLVRYAGLDVTTDGKAPKRSKGNRITWNPELRTALFKLTEGWNKMPESTWRAEWDGHKQVLVEKRPEILEEVNKEGKPCGKGHIHNMARRLIQRKFLRNLYHLWVEFEQ</sequence>
<dbReference type="Proteomes" id="UP000297597">
    <property type="component" value="Unassembled WGS sequence"/>
</dbReference>
<dbReference type="Pfam" id="PF02371">
    <property type="entry name" value="Transposase_20"/>
    <property type="match status" value="1"/>
</dbReference>
<protein>
    <recommendedName>
        <fullName evidence="1">Transposase IS116/IS110/IS902 C-terminal domain-containing protein</fullName>
    </recommendedName>
</protein>
<reference evidence="2 3" key="1">
    <citation type="journal article" date="2018" name="Environ. Microbiol.">
        <title>Novel energy conservation strategies and behaviour of Pelotomaculum schinkii driving syntrophic propionate catabolism.</title>
        <authorList>
            <person name="Hidalgo-Ahumada C.A.P."/>
            <person name="Nobu M.K."/>
            <person name="Narihiro T."/>
            <person name="Tamaki H."/>
            <person name="Liu W.T."/>
            <person name="Kamagata Y."/>
            <person name="Stams A.J.M."/>
            <person name="Imachi H."/>
            <person name="Sousa D.Z."/>
        </authorList>
    </citation>
    <scope>NUCLEOTIDE SEQUENCE [LARGE SCALE GENOMIC DNA]</scope>
    <source>
        <strain evidence="2 3">MGP</strain>
    </source>
</reference>
<proteinExistence type="predicted"/>
<evidence type="ECO:0000313" key="2">
    <source>
        <dbReference type="EMBL" id="TEB13381.1"/>
    </source>
</evidence>
<evidence type="ECO:0000259" key="1">
    <source>
        <dbReference type="Pfam" id="PF02371"/>
    </source>
</evidence>
<dbReference type="AlphaFoldDB" id="A0A4Y7RWV0"/>
<comment type="caution">
    <text evidence="2">The sequence shown here is derived from an EMBL/GenBank/DDBJ whole genome shotgun (WGS) entry which is preliminary data.</text>
</comment>
<accession>A0A4Y7RWV0</accession>
<feature type="domain" description="Transposase IS116/IS110/IS902 C-terminal" evidence="1">
    <location>
        <begin position="147"/>
        <end position="209"/>
    </location>
</feature>
<dbReference type="RefSeq" id="WP_134212172.1">
    <property type="nucleotide sequence ID" value="NZ_QFFZ01000002.1"/>
</dbReference>
<dbReference type="GO" id="GO:0003677">
    <property type="term" value="F:DNA binding"/>
    <property type="evidence" value="ECO:0007669"/>
    <property type="project" value="InterPro"/>
</dbReference>
<organism evidence="2 3">
    <name type="scientific">Pelotomaculum propionicicum</name>
    <dbReference type="NCBI Taxonomy" id="258475"/>
    <lineage>
        <taxon>Bacteria</taxon>
        <taxon>Bacillati</taxon>
        <taxon>Bacillota</taxon>
        <taxon>Clostridia</taxon>
        <taxon>Eubacteriales</taxon>
        <taxon>Desulfotomaculaceae</taxon>
        <taxon>Pelotomaculum</taxon>
    </lineage>
</organism>
<evidence type="ECO:0000313" key="3">
    <source>
        <dbReference type="Proteomes" id="UP000297597"/>
    </source>
</evidence>
<name>A0A4Y7RWV0_9FIRM</name>
<keyword evidence="3" id="KW-1185">Reference proteome</keyword>
<dbReference type="GO" id="GO:0006313">
    <property type="term" value="P:DNA transposition"/>
    <property type="evidence" value="ECO:0007669"/>
    <property type="project" value="InterPro"/>
</dbReference>
<dbReference type="EMBL" id="QFFZ01000002">
    <property type="protein sequence ID" value="TEB13381.1"/>
    <property type="molecule type" value="Genomic_DNA"/>
</dbReference>
<dbReference type="GO" id="GO:0004803">
    <property type="term" value="F:transposase activity"/>
    <property type="evidence" value="ECO:0007669"/>
    <property type="project" value="InterPro"/>
</dbReference>
<gene>
    <name evidence="2" type="ORF">Pmgp_00275</name>
</gene>
<dbReference type="InterPro" id="IPR003346">
    <property type="entry name" value="Transposase_20"/>
</dbReference>
<dbReference type="OrthoDB" id="4773700at2"/>